<dbReference type="PATRIC" id="fig|1359164.3.peg.788"/>
<organism evidence="1 2">
    <name type="scientific">Rickettsia amblyommatis str. Ac/Pa</name>
    <dbReference type="NCBI Taxonomy" id="1359164"/>
    <lineage>
        <taxon>Bacteria</taxon>
        <taxon>Pseudomonadati</taxon>
        <taxon>Pseudomonadota</taxon>
        <taxon>Alphaproteobacteria</taxon>
        <taxon>Rickettsiales</taxon>
        <taxon>Rickettsiaceae</taxon>
        <taxon>Rickettsieae</taxon>
        <taxon>Rickettsia</taxon>
        <taxon>spotted fever group</taxon>
    </lineage>
</organism>
<reference evidence="1 2" key="1">
    <citation type="submission" date="2015-01" db="EMBL/GenBank/DDBJ databases">
        <title>Genome Sequencing of Rickettsiales.</title>
        <authorList>
            <person name="Daugherty S.C."/>
            <person name="Su Q."/>
            <person name="Abolude K."/>
            <person name="Beier-Sexton M."/>
            <person name="Carlyon J.A."/>
            <person name="Carter R."/>
            <person name="Day N.P."/>
            <person name="Dumler S.J."/>
            <person name="Dyachenko V."/>
            <person name="Godinez A."/>
            <person name="Kurtti T.J."/>
            <person name="Lichay M."/>
            <person name="Mullins K.E."/>
            <person name="Ott S."/>
            <person name="Pappas-Brown V."/>
            <person name="Paris D.H."/>
            <person name="Patel P."/>
            <person name="Richards A.L."/>
            <person name="Sadzewicz L."/>
            <person name="Sears K."/>
            <person name="Seidman D."/>
            <person name="Sengamalay N."/>
            <person name="Stenos J."/>
            <person name="Tallon L.J."/>
            <person name="Vincent G."/>
            <person name="Fraser C.M."/>
            <person name="Munderloh U."/>
            <person name="Dunning-Hotopp J.C."/>
        </authorList>
    </citation>
    <scope>NUCLEOTIDE SEQUENCE [LARGE SCALE GENOMIC DNA]</scope>
    <source>
        <strain evidence="1 2">Ac/Pa</strain>
    </source>
</reference>
<protein>
    <submittedName>
        <fullName evidence="1">Uncharacterized protein</fullName>
    </submittedName>
</protein>
<dbReference type="AlphaFoldDB" id="A0A0F3N4F6"/>
<proteinExistence type="predicted"/>
<dbReference type="Proteomes" id="UP000033556">
    <property type="component" value="Unassembled WGS sequence"/>
</dbReference>
<name>A0A0F3N4F6_RICAM</name>
<accession>A0A0F3N4F6</accession>
<evidence type="ECO:0000313" key="1">
    <source>
        <dbReference type="EMBL" id="KJV61784.1"/>
    </source>
</evidence>
<sequence length="99" mass="11256">MITLLAAITGFISSIIPEILKIYKDINDKKHEINILDCQIANNKLNQSKTFTELTISQEMAEQYSLYSTYKSGVSWVDALNGSVRPVLAYSFFCNVWRS</sequence>
<evidence type="ECO:0000313" key="2">
    <source>
        <dbReference type="Proteomes" id="UP000033556"/>
    </source>
</evidence>
<keyword evidence="2" id="KW-1185">Reference proteome</keyword>
<comment type="caution">
    <text evidence="1">The sequence shown here is derived from an EMBL/GenBank/DDBJ whole genome shotgun (WGS) entry which is preliminary data.</text>
</comment>
<dbReference type="RefSeq" id="WP_082066692.1">
    <property type="nucleotide sequence ID" value="NZ_LANR01000001.1"/>
</dbReference>
<dbReference type="EMBL" id="LANR01000001">
    <property type="protein sequence ID" value="KJV61784.1"/>
    <property type="molecule type" value="Genomic_DNA"/>
</dbReference>
<gene>
    <name evidence="1" type="ORF">APHACPA_0798</name>
</gene>